<comment type="subcellular location">
    <subcellularLocation>
        <location evidence="1">Nucleus</location>
    </subcellularLocation>
</comment>
<dbReference type="InterPro" id="IPR012934">
    <property type="entry name" value="Znf_AD"/>
</dbReference>
<evidence type="ECO:0000313" key="14">
    <source>
        <dbReference type="EnsemblMetazoa" id="ENSAATROPP012806"/>
    </source>
</evidence>
<dbReference type="GO" id="GO:0008270">
    <property type="term" value="F:zinc ion binding"/>
    <property type="evidence" value="ECO:0007669"/>
    <property type="project" value="UniProtKB-UniRule"/>
</dbReference>
<dbReference type="InterPro" id="IPR036236">
    <property type="entry name" value="Znf_C2H2_sf"/>
</dbReference>
<dbReference type="Pfam" id="PF07776">
    <property type="entry name" value="zf-AD"/>
    <property type="match status" value="1"/>
</dbReference>
<sequence>MSLGEGNATEAKCFGNVCRFCLSSEHCVPVFIESLVNDYLMDAINLLLLKVDENDGLPNAVCKCCYRIMVDYAKFEARAAESYRILADALTNTEPTDGTKEAAVEPEVAPTLCSIAVETLQTSDIGVKSDTEEGEEAQEALSRSDYPDEEQMDEKLSEPVEELTESATARDKHTVLGNRSAKEKVASSKKKCPVCGKLVSQLSKHMPAHSGTKKFRCEYCEKSFTYDTSLRKHLNIHRGIRNHRCGYCDQSFCDRTSLRYHEAKHREERKFSCGECSDTFFTTSQLKQHSYIAHRERAFRCDLCGSMFPLKHHLEDHMIKHTDERPYGCTMCEKVFKRRKQLLIHMLKHEVNEDK</sequence>
<reference evidence="14" key="1">
    <citation type="submission" date="2024-04" db="UniProtKB">
        <authorList>
            <consortium name="EnsemblMetazoa"/>
        </authorList>
    </citation>
    <scope>IDENTIFICATION</scope>
    <source>
        <strain evidence="14">EBRO</strain>
    </source>
</reference>
<name>A0AAG5DNT7_ANOAO</name>
<dbReference type="GO" id="GO:0003677">
    <property type="term" value="F:DNA binding"/>
    <property type="evidence" value="ECO:0007669"/>
    <property type="project" value="UniProtKB-ARBA"/>
</dbReference>
<dbReference type="FunFam" id="3.30.160.60:FF:000446">
    <property type="entry name" value="Zinc finger protein"/>
    <property type="match status" value="1"/>
</dbReference>
<dbReference type="SMART" id="SM00355">
    <property type="entry name" value="ZnF_C2H2"/>
    <property type="match status" value="6"/>
</dbReference>
<evidence type="ECO:0000256" key="1">
    <source>
        <dbReference type="ARBA" id="ARBA00004123"/>
    </source>
</evidence>
<dbReference type="InterPro" id="IPR050636">
    <property type="entry name" value="C2H2-ZF_domain-containing"/>
</dbReference>
<dbReference type="PROSITE" id="PS51915">
    <property type="entry name" value="ZAD"/>
    <property type="match status" value="1"/>
</dbReference>
<keyword evidence="15" id="KW-1185">Reference proteome</keyword>
<dbReference type="Pfam" id="PF00096">
    <property type="entry name" value="zf-C2H2"/>
    <property type="match status" value="3"/>
</dbReference>
<dbReference type="PROSITE" id="PS50157">
    <property type="entry name" value="ZINC_FINGER_C2H2_2"/>
    <property type="match status" value="5"/>
</dbReference>
<keyword evidence="8" id="KW-0539">Nucleus</keyword>
<feature type="domain" description="C2H2-type" evidence="12">
    <location>
        <begin position="299"/>
        <end position="326"/>
    </location>
</feature>
<evidence type="ECO:0000313" key="15">
    <source>
        <dbReference type="Proteomes" id="UP000075880"/>
    </source>
</evidence>
<feature type="domain" description="C2H2-type" evidence="12">
    <location>
        <begin position="327"/>
        <end position="354"/>
    </location>
</feature>
<evidence type="ECO:0000256" key="4">
    <source>
        <dbReference type="ARBA" id="ARBA00022771"/>
    </source>
</evidence>
<feature type="compositionally biased region" description="Basic and acidic residues" evidence="11">
    <location>
        <begin position="168"/>
        <end position="184"/>
    </location>
</feature>
<dbReference type="EnsemblMetazoa" id="ENSAATROPT014052">
    <property type="protein sequence ID" value="ENSAATROPP012806"/>
    <property type="gene ID" value="ENSAATROPG011398"/>
</dbReference>
<evidence type="ECO:0000256" key="10">
    <source>
        <dbReference type="PROSITE-ProRule" id="PRU01263"/>
    </source>
</evidence>
<dbReference type="AlphaFoldDB" id="A0AAG5DNT7"/>
<protein>
    <recommendedName>
        <fullName evidence="16">Protein krueppel</fullName>
    </recommendedName>
</protein>
<keyword evidence="7" id="KW-0804">Transcription</keyword>
<dbReference type="FunFam" id="3.30.160.60:FF:000110">
    <property type="entry name" value="Zinc finger protein-like"/>
    <property type="match status" value="1"/>
</dbReference>
<accession>A0AAG5DNT7</accession>
<evidence type="ECO:0000256" key="2">
    <source>
        <dbReference type="ARBA" id="ARBA00022723"/>
    </source>
</evidence>
<dbReference type="GO" id="GO:0005634">
    <property type="term" value="C:nucleus"/>
    <property type="evidence" value="ECO:0007669"/>
    <property type="project" value="UniProtKB-SubCell"/>
</dbReference>
<evidence type="ECO:0008006" key="16">
    <source>
        <dbReference type="Google" id="ProtNLM"/>
    </source>
</evidence>
<feature type="domain" description="C2H2-type" evidence="12">
    <location>
        <begin position="271"/>
        <end position="294"/>
    </location>
</feature>
<evidence type="ECO:0000256" key="3">
    <source>
        <dbReference type="ARBA" id="ARBA00022737"/>
    </source>
</evidence>
<evidence type="ECO:0000256" key="7">
    <source>
        <dbReference type="ARBA" id="ARBA00023163"/>
    </source>
</evidence>
<dbReference type="SUPFAM" id="SSF57716">
    <property type="entry name" value="Glucocorticoid receptor-like (DNA-binding domain)"/>
    <property type="match status" value="1"/>
</dbReference>
<proteinExistence type="predicted"/>
<dbReference type="PROSITE" id="PS00028">
    <property type="entry name" value="ZINC_FINGER_C2H2_1"/>
    <property type="match status" value="5"/>
</dbReference>
<evidence type="ECO:0000256" key="6">
    <source>
        <dbReference type="ARBA" id="ARBA00023015"/>
    </source>
</evidence>
<feature type="domain" description="C2H2-type" evidence="12">
    <location>
        <begin position="215"/>
        <end position="242"/>
    </location>
</feature>
<keyword evidence="6" id="KW-0805">Transcription regulation</keyword>
<dbReference type="Gene3D" id="3.30.160.60">
    <property type="entry name" value="Classic Zinc Finger"/>
    <property type="match status" value="4"/>
</dbReference>
<dbReference type="InterPro" id="IPR013087">
    <property type="entry name" value="Znf_C2H2_type"/>
</dbReference>
<evidence type="ECO:0000256" key="5">
    <source>
        <dbReference type="ARBA" id="ARBA00022833"/>
    </source>
</evidence>
<feature type="domain" description="ZAD" evidence="13">
    <location>
        <begin position="16"/>
        <end position="89"/>
    </location>
</feature>
<organism evidence="14 15">
    <name type="scientific">Anopheles atroparvus</name>
    <name type="common">European mosquito</name>
    <dbReference type="NCBI Taxonomy" id="41427"/>
    <lineage>
        <taxon>Eukaryota</taxon>
        <taxon>Metazoa</taxon>
        <taxon>Ecdysozoa</taxon>
        <taxon>Arthropoda</taxon>
        <taxon>Hexapoda</taxon>
        <taxon>Insecta</taxon>
        <taxon>Pterygota</taxon>
        <taxon>Neoptera</taxon>
        <taxon>Endopterygota</taxon>
        <taxon>Diptera</taxon>
        <taxon>Nematocera</taxon>
        <taxon>Culicoidea</taxon>
        <taxon>Culicidae</taxon>
        <taxon>Anophelinae</taxon>
        <taxon>Anopheles</taxon>
    </lineage>
</organism>
<dbReference type="SMART" id="SM00868">
    <property type="entry name" value="zf-AD"/>
    <property type="match status" value="1"/>
</dbReference>
<feature type="binding site" evidence="10">
    <location>
        <position position="65"/>
    </location>
    <ligand>
        <name>Zn(2+)</name>
        <dbReference type="ChEBI" id="CHEBI:29105"/>
    </ligand>
</feature>
<evidence type="ECO:0000256" key="11">
    <source>
        <dbReference type="SAM" id="MobiDB-lite"/>
    </source>
</evidence>
<keyword evidence="4 9" id="KW-0863">Zinc-finger</keyword>
<evidence type="ECO:0000259" key="12">
    <source>
        <dbReference type="PROSITE" id="PS50157"/>
    </source>
</evidence>
<dbReference type="SUPFAM" id="SSF57667">
    <property type="entry name" value="beta-beta-alpha zinc fingers"/>
    <property type="match status" value="3"/>
</dbReference>
<keyword evidence="3" id="KW-0677">Repeat</keyword>
<feature type="binding site" evidence="10">
    <location>
        <position position="18"/>
    </location>
    <ligand>
        <name>Zn(2+)</name>
        <dbReference type="ChEBI" id="CHEBI:29105"/>
    </ligand>
</feature>
<evidence type="ECO:0000256" key="9">
    <source>
        <dbReference type="PROSITE-ProRule" id="PRU00042"/>
    </source>
</evidence>
<dbReference type="PANTHER" id="PTHR47772:SF13">
    <property type="entry name" value="GASTRULA ZINC FINGER PROTEIN XLCGF49.1-LIKE-RELATED"/>
    <property type="match status" value="1"/>
</dbReference>
<keyword evidence="5 10" id="KW-0862">Zinc</keyword>
<feature type="region of interest" description="Disordered" evidence="11">
    <location>
        <begin position="124"/>
        <end position="184"/>
    </location>
</feature>
<dbReference type="Gene3D" id="3.40.1800.20">
    <property type="match status" value="1"/>
</dbReference>
<feature type="domain" description="C2H2-type" evidence="12">
    <location>
        <begin position="243"/>
        <end position="270"/>
    </location>
</feature>
<dbReference type="PANTHER" id="PTHR47772">
    <property type="entry name" value="ZINC FINGER PROTEIN 200"/>
    <property type="match status" value="1"/>
</dbReference>
<feature type="binding site" evidence="10">
    <location>
        <position position="21"/>
    </location>
    <ligand>
        <name>Zn(2+)</name>
        <dbReference type="ChEBI" id="CHEBI:29105"/>
    </ligand>
</feature>
<evidence type="ECO:0000259" key="13">
    <source>
        <dbReference type="PROSITE" id="PS51915"/>
    </source>
</evidence>
<dbReference type="Proteomes" id="UP000075880">
    <property type="component" value="Unassembled WGS sequence"/>
</dbReference>
<keyword evidence="2 10" id="KW-0479">Metal-binding</keyword>
<evidence type="ECO:0000256" key="8">
    <source>
        <dbReference type="ARBA" id="ARBA00023242"/>
    </source>
</evidence>
<feature type="binding site" evidence="10">
    <location>
        <position position="62"/>
    </location>
    <ligand>
        <name>Zn(2+)</name>
        <dbReference type="ChEBI" id="CHEBI:29105"/>
    </ligand>
</feature>